<keyword evidence="1" id="KW-0812">Transmembrane</keyword>
<dbReference type="EMBL" id="JABFOR010000022">
    <property type="protein sequence ID" value="NOJ72199.1"/>
    <property type="molecule type" value="Genomic_DNA"/>
</dbReference>
<feature type="transmembrane region" description="Helical" evidence="1">
    <location>
        <begin position="66"/>
        <end position="84"/>
    </location>
</feature>
<reference evidence="2 3" key="1">
    <citation type="submission" date="2020-05" db="EMBL/GenBank/DDBJ databases">
        <title>Whole genome sequencing and identification of novel metabolites from Paenibacillus alvei strain JR949.</title>
        <authorList>
            <person name="Rajendhran J."/>
            <person name="Sree Pranav P."/>
            <person name="Mahalakshmi B."/>
            <person name="Karthikeyan R."/>
        </authorList>
    </citation>
    <scope>NUCLEOTIDE SEQUENCE [LARGE SCALE GENOMIC DNA]</scope>
    <source>
        <strain evidence="2 3">JR949</strain>
    </source>
</reference>
<name>A0AAP6ZY71_PAEAL</name>
<evidence type="ECO:0000256" key="1">
    <source>
        <dbReference type="SAM" id="Phobius"/>
    </source>
</evidence>
<evidence type="ECO:0000313" key="2">
    <source>
        <dbReference type="EMBL" id="NOJ72199.1"/>
    </source>
</evidence>
<dbReference type="RefSeq" id="WP_171417722.1">
    <property type="nucleotide sequence ID" value="NZ_JABFOR010000022.1"/>
</dbReference>
<protein>
    <submittedName>
        <fullName evidence="2">Uncharacterized protein</fullName>
    </submittedName>
</protein>
<gene>
    <name evidence="2" type="ORF">HMI46_16735</name>
</gene>
<evidence type="ECO:0000313" key="3">
    <source>
        <dbReference type="Proteomes" id="UP000552038"/>
    </source>
</evidence>
<accession>A0AAP6ZY71</accession>
<keyword evidence="1" id="KW-0472">Membrane</keyword>
<dbReference type="AlphaFoldDB" id="A0AAP6ZY71"/>
<proteinExistence type="predicted"/>
<organism evidence="2 3">
    <name type="scientific">Paenibacillus alvei</name>
    <name type="common">Bacillus alvei</name>
    <dbReference type="NCBI Taxonomy" id="44250"/>
    <lineage>
        <taxon>Bacteria</taxon>
        <taxon>Bacillati</taxon>
        <taxon>Bacillota</taxon>
        <taxon>Bacilli</taxon>
        <taxon>Bacillales</taxon>
        <taxon>Paenibacillaceae</taxon>
        <taxon>Paenibacillus</taxon>
    </lineage>
</organism>
<feature type="transmembrane region" description="Helical" evidence="1">
    <location>
        <begin position="6"/>
        <end position="31"/>
    </location>
</feature>
<dbReference type="Proteomes" id="UP000552038">
    <property type="component" value="Unassembled WGS sequence"/>
</dbReference>
<comment type="caution">
    <text evidence="2">The sequence shown here is derived from an EMBL/GenBank/DDBJ whole genome shotgun (WGS) entry which is preliminary data.</text>
</comment>
<sequence length="89" mass="10645">MLIKRIFLSIYLITITILGVFKVPVVAFYGFEKKFHSERYAPLWEIQSEHKVDGFFVFYQLNYLRLLFELGIATLIIYVLYLIFKPDTE</sequence>
<keyword evidence="1" id="KW-1133">Transmembrane helix</keyword>